<keyword evidence="3" id="KW-1185">Reference proteome</keyword>
<dbReference type="KEGG" id="mgel:G5B37_13475"/>
<dbReference type="RefSeq" id="WP_164680549.1">
    <property type="nucleotide sequence ID" value="NZ_CP049057.1"/>
</dbReference>
<feature type="signal peptide" evidence="1">
    <location>
        <begin position="1"/>
        <end position="24"/>
    </location>
</feature>
<feature type="chain" id="PRO_5026032740" description="Lipoprotein" evidence="1">
    <location>
        <begin position="25"/>
        <end position="168"/>
    </location>
</feature>
<evidence type="ECO:0000313" key="2">
    <source>
        <dbReference type="EMBL" id="QIE60537.1"/>
    </source>
</evidence>
<reference evidence="2 3" key="1">
    <citation type="submission" date="2020-02" db="EMBL/GenBank/DDBJ databases">
        <title>Complete genome sequence of Flavobacteriaceae bacterium.</title>
        <authorList>
            <person name="Kim S.-J."/>
            <person name="Kim Y.-S."/>
            <person name="Kim K.-H."/>
        </authorList>
    </citation>
    <scope>NUCLEOTIDE SEQUENCE [LARGE SCALE GENOMIC DNA]</scope>
    <source>
        <strain evidence="2 3">RR4-40</strain>
    </source>
</reference>
<dbReference type="EMBL" id="CP049057">
    <property type="protein sequence ID" value="QIE60537.1"/>
    <property type="molecule type" value="Genomic_DNA"/>
</dbReference>
<proteinExistence type="predicted"/>
<organism evidence="2 3">
    <name type="scientific">Rasiella rasia</name>
    <dbReference type="NCBI Taxonomy" id="2744027"/>
    <lineage>
        <taxon>Bacteria</taxon>
        <taxon>Pseudomonadati</taxon>
        <taxon>Bacteroidota</taxon>
        <taxon>Flavobacteriia</taxon>
        <taxon>Flavobacteriales</taxon>
        <taxon>Flavobacteriaceae</taxon>
        <taxon>Rasiella</taxon>
    </lineage>
</organism>
<keyword evidence="1" id="KW-0732">Signal</keyword>
<evidence type="ECO:0000313" key="3">
    <source>
        <dbReference type="Proteomes" id="UP000505306"/>
    </source>
</evidence>
<evidence type="ECO:0000256" key="1">
    <source>
        <dbReference type="SAM" id="SignalP"/>
    </source>
</evidence>
<dbReference type="PROSITE" id="PS51257">
    <property type="entry name" value="PROKAR_LIPOPROTEIN"/>
    <property type="match status" value="1"/>
</dbReference>
<sequence>MINRSLHISLILCLSLLGCTSVLSQNKTSVSAFINQTPALNSDVTSGVSSNKNVSLSKTVQIQQVGQNNSVNTNIVSVINKTDILQFGEKNDIFQGIIAGKVKNTIVQSGYDNNIVHVNTTKSRAHTATVIQYGLRQNLVWIGDNSISQNMVIRMKGKKQTVLVRNRK</sequence>
<accession>A0A6G6GPS0</accession>
<dbReference type="AlphaFoldDB" id="A0A6G6GPS0"/>
<protein>
    <recommendedName>
        <fullName evidence="4">Lipoprotein</fullName>
    </recommendedName>
</protein>
<gene>
    <name evidence="2" type="ORF">G5B37_13475</name>
</gene>
<name>A0A6G6GPS0_9FLAO</name>
<dbReference type="Proteomes" id="UP000505306">
    <property type="component" value="Chromosome"/>
</dbReference>
<evidence type="ECO:0008006" key="4">
    <source>
        <dbReference type="Google" id="ProtNLM"/>
    </source>
</evidence>